<sequence length="278" mass="29845">MGRGRRGFFDDLIKLPWPVALVVGVLGYAGIRHGIPAFFARQGGPFGQAFASHSDVFAPLAWMFLAACTLCALVAFANARKRRRLLDAQTGLDSIAAIGWRDFERLVGEAFRRQGYSVEETGLGGADGGIDLILRKDGRRTLVQCKHWRRRQVPVNVVREMYGLLAHHGAHAVQIATAGGYTPDAARFAAGKPITLIDGPTLLAMIRSVQAVPAASTPSSPAPQTPRVEPAFAVPATSLPATDPGCPTCGGAMVQRVNRRTRDTFQGCARFPACRGTR</sequence>
<keyword evidence="3" id="KW-0378">Hydrolase</keyword>
<keyword evidence="1" id="KW-0812">Transmembrane</keyword>
<dbReference type="OrthoDB" id="5782056at2"/>
<dbReference type="Pfam" id="PF04471">
    <property type="entry name" value="Mrr_cat"/>
    <property type="match status" value="1"/>
</dbReference>
<dbReference type="InterPro" id="IPR007560">
    <property type="entry name" value="Restrct_endonuc_IV_Mrr"/>
</dbReference>
<keyword evidence="1" id="KW-0472">Membrane</keyword>
<dbReference type="Gene3D" id="3.40.1350.10">
    <property type="match status" value="1"/>
</dbReference>
<evidence type="ECO:0000256" key="1">
    <source>
        <dbReference type="SAM" id="Phobius"/>
    </source>
</evidence>
<dbReference type="InterPro" id="IPR011335">
    <property type="entry name" value="Restrct_endonuc-II-like"/>
</dbReference>
<evidence type="ECO:0000313" key="4">
    <source>
        <dbReference type="Proteomes" id="UP000295543"/>
    </source>
</evidence>
<proteinExistence type="predicted"/>
<organism evidence="3 4">
    <name type="scientific">Luteimonas terrae</name>
    <dbReference type="NCBI Taxonomy" id="1530191"/>
    <lineage>
        <taxon>Bacteria</taxon>
        <taxon>Pseudomonadati</taxon>
        <taxon>Pseudomonadota</taxon>
        <taxon>Gammaproteobacteria</taxon>
        <taxon>Lysobacterales</taxon>
        <taxon>Lysobacteraceae</taxon>
        <taxon>Luteimonas</taxon>
    </lineage>
</organism>
<dbReference type="AlphaFoldDB" id="A0A4R5U5I5"/>
<gene>
    <name evidence="3" type="ORF">E2F49_14650</name>
</gene>
<name>A0A4R5U5I5_9GAMM</name>
<dbReference type="SUPFAM" id="SSF52980">
    <property type="entry name" value="Restriction endonuclease-like"/>
    <property type="match status" value="1"/>
</dbReference>
<dbReference type="PANTHER" id="PTHR30015:SF7">
    <property type="entry name" value="TYPE IV METHYL-DIRECTED RESTRICTION ENZYME ECOKMRR"/>
    <property type="match status" value="1"/>
</dbReference>
<dbReference type="Gene3D" id="3.30.65.10">
    <property type="entry name" value="Bacterial Topoisomerase I, domain 1"/>
    <property type="match status" value="1"/>
</dbReference>
<evidence type="ECO:0000259" key="2">
    <source>
        <dbReference type="Pfam" id="PF04471"/>
    </source>
</evidence>
<dbReference type="RefSeq" id="WP_133394577.1">
    <property type="nucleotide sequence ID" value="NZ_SMTG01000007.1"/>
</dbReference>
<reference evidence="3 4" key="1">
    <citation type="submission" date="2019-03" db="EMBL/GenBank/DDBJ databases">
        <title>Luteimonas zhaokaii sp.nov., isolated from the rectal contents of Plateau pika in Yushu, Qinghai Province, China.</title>
        <authorList>
            <person name="Zhang G."/>
        </authorList>
    </citation>
    <scope>NUCLEOTIDE SEQUENCE [LARGE SCALE GENOMIC DNA]</scope>
    <source>
        <strain evidence="3 4">THG-MD21</strain>
    </source>
</reference>
<protein>
    <submittedName>
        <fullName evidence="3">Restriction endonuclease</fullName>
    </submittedName>
</protein>
<evidence type="ECO:0000313" key="3">
    <source>
        <dbReference type="EMBL" id="TDK29177.1"/>
    </source>
</evidence>
<accession>A0A4R5U5I5</accession>
<dbReference type="GO" id="GO:0015666">
    <property type="term" value="F:restriction endodeoxyribonuclease activity"/>
    <property type="evidence" value="ECO:0007669"/>
    <property type="project" value="TreeGrafter"/>
</dbReference>
<dbReference type="GO" id="GO:0003677">
    <property type="term" value="F:DNA binding"/>
    <property type="evidence" value="ECO:0007669"/>
    <property type="project" value="InterPro"/>
</dbReference>
<dbReference type="GO" id="GO:0009307">
    <property type="term" value="P:DNA restriction-modification system"/>
    <property type="evidence" value="ECO:0007669"/>
    <property type="project" value="InterPro"/>
</dbReference>
<comment type="caution">
    <text evidence="3">The sequence shown here is derived from an EMBL/GenBank/DDBJ whole genome shotgun (WGS) entry which is preliminary data.</text>
</comment>
<feature type="transmembrane region" description="Helical" evidence="1">
    <location>
        <begin position="56"/>
        <end position="77"/>
    </location>
</feature>
<feature type="domain" description="Restriction endonuclease type IV Mrr" evidence="2">
    <location>
        <begin position="96"/>
        <end position="206"/>
    </location>
</feature>
<dbReference type="InterPro" id="IPR011856">
    <property type="entry name" value="tRNA_endonuc-like_dom_sf"/>
</dbReference>
<keyword evidence="3" id="KW-0255">Endonuclease</keyword>
<dbReference type="EMBL" id="SMTG01000007">
    <property type="protein sequence ID" value="TDK29177.1"/>
    <property type="molecule type" value="Genomic_DNA"/>
</dbReference>
<dbReference type="InterPro" id="IPR052906">
    <property type="entry name" value="Type_IV_Methyl-Rstrct_Enzyme"/>
</dbReference>
<keyword evidence="3" id="KW-0540">Nuclease</keyword>
<keyword evidence="4" id="KW-1185">Reference proteome</keyword>
<keyword evidence="1" id="KW-1133">Transmembrane helix</keyword>
<dbReference type="PANTHER" id="PTHR30015">
    <property type="entry name" value="MRR RESTRICTION SYSTEM PROTEIN"/>
    <property type="match status" value="1"/>
</dbReference>
<dbReference type="Proteomes" id="UP000295543">
    <property type="component" value="Unassembled WGS sequence"/>
</dbReference>
<feature type="transmembrane region" description="Helical" evidence="1">
    <location>
        <begin position="12"/>
        <end position="31"/>
    </location>
</feature>